<accession>A0A9Q0R383</accession>
<feature type="region of interest" description="Disordered" evidence="1">
    <location>
        <begin position="102"/>
        <end position="124"/>
    </location>
</feature>
<protein>
    <submittedName>
        <fullName evidence="2">Uncharacterized protein</fullName>
    </submittedName>
</protein>
<proteinExistence type="predicted"/>
<evidence type="ECO:0000256" key="1">
    <source>
        <dbReference type="SAM" id="MobiDB-lite"/>
    </source>
</evidence>
<keyword evidence="3" id="KW-1185">Reference proteome</keyword>
<organism evidence="2 3">
    <name type="scientific">Protea cynaroides</name>
    <dbReference type="NCBI Taxonomy" id="273540"/>
    <lineage>
        <taxon>Eukaryota</taxon>
        <taxon>Viridiplantae</taxon>
        <taxon>Streptophyta</taxon>
        <taxon>Embryophyta</taxon>
        <taxon>Tracheophyta</taxon>
        <taxon>Spermatophyta</taxon>
        <taxon>Magnoliopsida</taxon>
        <taxon>Proteales</taxon>
        <taxon>Proteaceae</taxon>
        <taxon>Protea</taxon>
    </lineage>
</organism>
<gene>
    <name evidence="2" type="ORF">NE237_032194</name>
</gene>
<reference evidence="2" key="1">
    <citation type="journal article" date="2023" name="Plant J.">
        <title>The genome of the king protea, Protea cynaroides.</title>
        <authorList>
            <person name="Chang J."/>
            <person name="Duong T.A."/>
            <person name="Schoeman C."/>
            <person name="Ma X."/>
            <person name="Roodt D."/>
            <person name="Barker N."/>
            <person name="Li Z."/>
            <person name="Van de Peer Y."/>
            <person name="Mizrachi E."/>
        </authorList>
    </citation>
    <scope>NUCLEOTIDE SEQUENCE</scope>
    <source>
        <tissue evidence="2">Young leaves</tissue>
    </source>
</reference>
<evidence type="ECO:0000313" key="3">
    <source>
        <dbReference type="Proteomes" id="UP001141806"/>
    </source>
</evidence>
<dbReference type="AlphaFoldDB" id="A0A9Q0R383"/>
<dbReference type="EMBL" id="JAMYWD010000001">
    <property type="protein sequence ID" value="KAJ4981357.1"/>
    <property type="molecule type" value="Genomic_DNA"/>
</dbReference>
<dbReference type="Proteomes" id="UP001141806">
    <property type="component" value="Unassembled WGS sequence"/>
</dbReference>
<comment type="caution">
    <text evidence="2">The sequence shown here is derived from an EMBL/GenBank/DDBJ whole genome shotgun (WGS) entry which is preliminary data.</text>
</comment>
<name>A0A9Q0R383_9MAGN</name>
<sequence length="199" mass="22465">MRTPCIGVSQDAPSPHLCQGTQDLTPMIEELSRVDYQLYFKFQQEMIAMLARAMRYEISAITVLADASTLLGQLTQGLQEQNRRIVARMATECDSLTEILNQQRSQGEAPIDQGTTKRPMGTMDEGALNKRKNVQSMRNVPVPIGQLSMVTMTSTPPSKICQRCYRCSSRAHMMRGYTIPEKSILCHCYGIARHRTQDY</sequence>
<evidence type="ECO:0000313" key="2">
    <source>
        <dbReference type="EMBL" id="KAJ4981357.1"/>
    </source>
</evidence>